<evidence type="ECO:0000256" key="1">
    <source>
        <dbReference type="ARBA" id="ARBA00010220"/>
    </source>
</evidence>
<evidence type="ECO:0000313" key="8">
    <source>
        <dbReference type="Proteomes" id="UP000277928"/>
    </source>
</evidence>
<evidence type="ECO:0000256" key="3">
    <source>
        <dbReference type="ARBA" id="ARBA00022999"/>
    </source>
</evidence>
<dbReference type="OrthoDB" id="10047184at2759"/>
<dbReference type="Gene3D" id="2.30.29.30">
    <property type="entry name" value="Pleckstrin-homology domain (PH domain)/Phosphotyrosine-binding domain (PTB)"/>
    <property type="match status" value="1"/>
</dbReference>
<evidence type="ECO:0008006" key="9">
    <source>
        <dbReference type="Google" id="ProtNLM"/>
    </source>
</evidence>
<dbReference type="Gene3D" id="3.30.505.10">
    <property type="entry name" value="SH2 domain"/>
    <property type="match status" value="1"/>
</dbReference>
<keyword evidence="8" id="KW-1185">Reference proteome</keyword>
<dbReference type="InterPro" id="IPR036290">
    <property type="entry name" value="Phe_ZIP_sf"/>
</dbReference>
<dbReference type="AlphaFoldDB" id="A0A3P6TTH0"/>
<dbReference type="CDD" id="cd01231">
    <property type="entry name" value="PH_SH2B_family"/>
    <property type="match status" value="1"/>
</dbReference>
<dbReference type="InterPro" id="IPR000980">
    <property type="entry name" value="SH2"/>
</dbReference>
<evidence type="ECO:0000256" key="2">
    <source>
        <dbReference type="ARBA" id="ARBA00022553"/>
    </source>
</evidence>
<keyword evidence="2" id="KW-0597">Phosphoprotein</keyword>
<comment type="similarity">
    <text evidence="1">Belongs to the SH2B adapter family.</text>
</comment>
<evidence type="ECO:0000313" key="7">
    <source>
        <dbReference type="EMBL" id="VDK82380.1"/>
    </source>
</evidence>
<name>A0A3P6TTH0_LITSI</name>
<dbReference type="SUPFAM" id="SSF50729">
    <property type="entry name" value="PH domain-like"/>
    <property type="match status" value="1"/>
</dbReference>
<protein>
    <recommendedName>
        <fullName evidence="9">SH2 domain-containing protein</fullName>
    </recommendedName>
</protein>
<dbReference type="InterPro" id="IPR036860">
    <property type="entry name" value="SH2_dom_sf"/>
</dbReference>
<gene>
    <name evidence="7" type="ORF">NLS_LOCUS5727</name>
</gene>
<evidence type="ECO:0000256" key="4">
    <source>
        <dbReference type="PROSITE-ProRule" id="PRU00191"/>
    </source>
</evidence>
<dbReference type="GO" id="GO:0035556">
    <property type="term" value="P:intracellular signal transduction"/>
    <property type="evidence" value="ECO:0007669"/>
    <property type="project" value="TreeGrafter"/>
</dbReference>
<feature type="domain" description="PH" evidence="6">
    <location>
        <begin position="163"/>
        <end position="270"/>
    </location>
</feature>
<keyword evidence="3 4" id="KW-0727">SH2 domain</keyword>
<dbReference type="PANTHER" id="PTHR10872">
    <property type="entry name" value="SH2B ADAPTER PROTEIN"/>
    <property type="match status" value="1"/>
</dbReference>
<dbReference type="PROSITE" id="PS50001">
    <property type="entry name" value="SH2"/>
    <property type="match status" value="1"/>
</dbReference>
<evidence type="ECO:0000259" key="6">
    <source>
        <dbReference type="PROSITE" id="PS50003"/>
    </source>
</evidence>
<dbReference type="Pfam" id="PF00017">
    <property type="entry name" value="SH2"/>
    <property type="match status" value="1"/>
</dbReference>
<dbReference type="EMBL" id="UYRX01000448">
    <property type="protein sequence ID" value="VDK82380.1"/>
    <property type="molecule type" value="Genomic_DNA"/>
</dbReference>
<dbReference type="InterPro" id="IPR011993">
    <property type="entry name" value="PH-like_dom_sf"/>
</dbReference>
<dbReference type="PROSITE" id="PS50003">
    <property type="entry name" value="PH_DOMAIN"/>
    <property type="match status" value="1"/>
</dbReference>
<dbReference type="OMA" id="MIFETMI"/>
<dbReference type="SMART" id="SM00252">
    <property type="entry name" value="SH2"/>
    <property type="match status" value="1"/>
</dbReference>
<dbReference type="SMART" id="SM00233">
    <property type="entry name" value="PH"/>
    <property type="match status" value="1"/>
</dbReference>
<dbReference type="PANTHER" id="PTHR10872:SF2">
    <property type="entry name" value="LNK, ISOFORM D"/>
    <property type="match status" value="1"/>
</dbReference>
<dbReference type="Pfam" id="PF00169">
    <property type="entry name" value="PH"/>
    <property type="match status" value="1"/>
</dbReference>
<dbReference type="InterPro" id="IPR001849">
    <property type="entry name" value="PH_domain"/>
</dbReference>
<feature type="domain" description="SH2" evidence="5">
    <location>
        <begin position="337"/>
        <end position="429"/>
    </location>
</feature>
<dbReference type="GO" id="GO:0005068">
    <property type="term" value="F:transmembrane receptor protein tyrosine kinase adaptor activity"/>
    <property type="evidence" value="ECO:0007669"/>
    <property type="project" value="TreeGrafter"/>
</dbReference>
<dbReference type="GO" id="GO:0005886">
    <property type="term" value="C:plasma membrane"/>
    <property type="evidence" value="ECO:0007669"/>
    <property type="project" value="TreeGrafter"/>
</dbReference>
<dbReference type="Proteomes" id="UP000277928">
    <property type="component" value="Unassembled WGS sequence"/>
</dbReference>
<accession>A0A3P6TTH0</accession>
<reference evidence="7 8" key="1">
    <citation type="submission" date="2018-08" db="EMBL/GenBank/DDBJ databases">
        <authorList>
            <person name="Laetsch R D."/>
            <person name="Stevens L."/>
            <person name="Kumar S."/>
            <person name="Blaxter L. M."/>
        </authorList>
    </citation>
    <scope>NUCLEOTIDE SEQUENCE [LARGE SCALE GENOMIC DNA]</scope>
</reference>
<evidence type="ECO:0000259" key="5">
    <source>
        <dbReference type="PROSITE" id="PS50001"/>
    </source>
</evidence>
<dbReference type="STRING" id="42156.A0A3P6TTH0"/>
<dbReference type="PRINTS" id="PR00401">
    <property type="entry name" value="SH2DOMAIN"/>
</dbReference>
<organism evidence="7 8">
    <name type="scientific">Litomosoides sigmodontis</name>
    <name type="common">Filarial nematode worm</name>
    <dbReference type="NCBI Taxonomy" id="42156"/>
    <lineage>
        <taxon>Eukaryota</taxon>
        <taxon>Metazoa</taxon>
        <taxon>Ecdysozoa</taxon>
        <taxon>Nematoda</taxon>
        <taxon>Chromadorea</taxon>
        <taxon>Rhabditida</taxon>
        <taxon>Spirurina</taxon>
        <taxon>Spiruromorpha</taxon>
        <taxon>Filarioidea</taxon>
        <taxon>Onchocercidae</taxon>
        <taxon>Litomosoides</taxon>
    </lineage>
</organism>
<dbReference type="SUPFAM" id="SSF55550">
    <property type="entry name" value="SH2 domain"/>
    <property type="match status" value="1"/>
</dbReference>
<dbReference type="SUPFAM" id="SSF109805">
    <property type="entry name" value="Phenylalanine zipper"/>
    <property type="match status" value="1"/>
</dbReference>
<proteinExistence type="inferred from homology"/>
<dbReference type="InterPro" id="IPR030523">
    <property type="entry name" value="SH2B"/>
</dbReference>
<sequence length="492" mass="56734">MEAQEGDRWRQFCTQYARSVAFKFAESWQQYSTSAGIVESNVSISDIVQQFTSTLNEELTERLATPNVILPNASSNRTTTDNVSYREHLRDRGSLNEYERPASIADITWLSRSRSEMTTRGRSMVANSMIQHHQPAVSSNSSRPSTKRLSWFRSHFQAKTTVELIREGNVRYMSGLELETKQWRKCRLCLVKTAGGYLLEFYSPPKSSRAKSGIFCFLIMEVRETTSLEFEEGNESIFAIRGYNDVEYVIEARNPDDCQQWLGAIRGCVSENDRSSTHRFVRQPSAPPIGSNFFHNRQFFSTRSLNNVHSIASMGMETRIPMRTVRGSVPGLETYPWFHARLSRSVSTRLVLHNGIDGHGLFLVRQSETRPGEFVLTFNCQGKAKHVRIVMMPDGECRIHQMIFETMIDLLEYFRDNPIPLESSSTPPILLNEYVICWRRRSLASLDLDVRDFLTYAGSVRLDIRALEDLVRHEQRDRQHRTTTLSNSYRYQ</sequence>